<sequence>MASEGSDISIESKLTTGADRHQKHESQPGSGLAHDRAEPKEPSPARQIPFFSTYMQYKSSKELSDKKTDPPMLNLGVNHESLQST</sequence>
<reference evidence="3" key="1">
    <citation type="submission" date="2022-11" db="UniProtKB">
        <authorList>
            <consortium name="WormBaseParasite"/>
        </authorList>
    </citation>
    <scope>IDENTIFICATION</scope>
</reference>
<dbReference type="Proteomes" id="UP000887565">
    <property type="component" value="Unplaced"/>
</dbReference>
<feature type="compositionally biased region" description="Basic and acidic residues" evidence="1">
    <location>
        <begin position="33"/>
        <end position="43"/>
    </location>
</feature>
<keyword evidence="2" id="KW-1185">Reference proteome</keyword>
<evidence type="ECO:0000313" key="2">
    <source>
        <dbReference type="Proteomes" id="UP000887565"/>
    </source>
</evidence>
<dbReference type="WBParaSite" id="nRc.2.0.1.t40622-RA">
    <property type="protein sequence ID" value="nRc.2.0.1.t40622-RA"/>
    <property type="gene ID" value="nRc.2.0.1.g40622"/>
</dbReference>
<evidence type="ECO:0000313" key="3">
    <source>
        <dbReference type="WBParaSite" id="nRc.2.0.1.t40622-RA"/>
    </source>
</evidence>
<feature type="region of interest" description="Disordered" evidence="1">
    <location>
        <begin position="1"/>
        <end position="85"/>
    </location>
</feature>
<evidence type="ECO:0000256" key="1">
    <source>
        <dbReference type="SAM" id="MobiDB-lite"/>
    </source>
</evidence>
<feature type="compositionally biased region" description="Basic and acidic residues" evidence="1">
    <location>
        <begin position="59"/>
        <end position="69"/>
    </location>
</feature>
<dbReference type="AlphaFoldDB" id="A0A915KP33"/>
<name>A0A915KP33_ROMCU</name>
<protein>
    <submittedName>
        <fullName evidence="3">Uncharacterized protein</fullName>
    </submittedName>
</protein>
<organism evidence="2 3">
    <name type="scientific">Romanomermis culicivorax</name>
    <name type="common">Nematode worm</name>
    <dbReference type="NCBI Taxonomy" id="13658"/>
    <lineage>
        <taxon>Eukaryota</taxon>
        <taxon>Metazoa</taxon>
        <taxon>Ecdysozoa</taxon>
        <taxon>Nematoda</taxon>
        <taxon>Enoplea</taxon>
        <taxon>Dorylaimia</taxon>
        <taxon>Mermithida</taxon>
        <taxon>Mermithoidea</taxon>
        <taxon>Mermithidae</taxon>
        <taxon>Romanomermis</taxon>
    </lineage>
</organism>
<proteinExistence type="predicted"/>
<accession>A0A915KP33</accession>